<protein>
    <recommendedName>
        <fullName evidence="1">HAT C-terminal dimerisation domain-containing protein</fullName>
    </recommendedName>
</protein>
<feature type="domain" description="HAT C-terminal dimerisation" evidence="1">
    <location>
        <begin position="3"/>
        <end position="51"/>
    </location>
</feature>
<dbReference type="SUPFAM" id="SSF53098">
    <property type="entry name" value="Ribonuclease H-like"/>
    <property type="match status" value="1"/>
</dbReference>
<name>A0A9R1URA5_LACSA</name>
<dbReference type="PANTHER" id="PTHR23272">
    <property type="entry name" value="BED FINGER-RELATED"/>
    <property type="match status" value="1"/>
</dbReference>
<reference evidence="2 3" key="1">
    <citation type="journal article" date="2017" name="Nat. Commun.">
        <title>Genome assembly with in vitro proximity ligation data and whole-genome triplication in lettuce.</title>
        <authorList>
            <person name="Reyes-Chin-Wo S."/>
            <person name="Wang Z."/>
            <person name="Yang X."/>
            <person name="Kozik A."/>
            <person name="Arikit S."/>
            <person name="Song C."/>
            <person name="Xia L."/>
            <person name="Froenicke L."/>
            <person name="Lavelle D.O."/>
            <person name="Truco M.J."/>
            <person name="Xia R."/>
            <person name="Zhu S."/>
            <person name="Xu C."/>
            <person name="Xu H."/>
            <person name="Xu X."/>
            <person name="Cox K."/>
            <person name="Korf I."/>
            <person name="Meyers B.C."/>
            <person name="Michelmore R.W."/>
        </authorList>
    </citation>
    <scope>NUCLEOTIDE SEQUENCE [LARGE SCALE GENOMIC DNA]</scope>
    <source>
        <strain evidence="3">cv. Salinas</strain>
        <tissue evidence="2">Seedlings</tissue>
    </source>
</reference>
<gene>
    <name evidence="2" type="ORF">LSAT_V11C800453560</name>
</gene>
<keyword evidence="3" id="KW-1185">Reference proteome</keyword>
<dbReference type="Proteomes" id="UP000235145">
    <property type="component" value="Unassembled WGS sequence"/>
</dbReference>
<dbReference type="GO" id="GO:0046983">
    <property type="term" value="F:protein dimerization activity"/>
    <property type="evidence" value="ECO:0007669"/>
    <property type="project" value="InterPro"/>
</dbReference>
<dbReference type="InterPro" id="IPR012337">
    <property type="entry name" value="RNaseH-like_sf"/>
</dbReference>
<organism evidence="2 3">
    <name type="scientific">Lactuca sativa</name>
    <name type="common">Garden lettuce</name>
    <dbReference type="NCBI Taxonomy" id="4236"/>
    <lineage>
        <taxon>Eukaryota</taxon>
        <taxon>Viridiplantae</taxon>
        <taxon>Streptophyta</taxon>
        <taxon>Embryophyta</taxon>
        <taxon>Tracheophyta</taxon>
        <taxon>Spermatophyta</taxon>
        <taxon>Magnoliopsida</taxon>
        <taxon>eudicotyledons</taxon>
        <taxon>Gunneridae</taxon>
        <taxon>Pentapetalae</taxon>
        <taxon>asterids</taxon>
        <taxon>campanulids</taxon>
        <taxon>Asterales</taxon>
        <taxon>Asteraceae</taxon>
        <taxon>Cichorioideae</taxon>
        <taxon>Cichorieae</taxon>
        <taxon>Lactucinae</taxon>
        <taxon>Lactuca</taxon>
    </lineage>
</organism>
<comment type="caution">
    <text evidence="2">The sequence shown here is derived from an EMBL/GenBank/DDBJ whole genome shotgun (WGS) entry which is preliminary data.</text>
</comment>
<dbReference type="PANTHER" id="PTHR23272:SF190">
    <property type="entry name" value="ZINC FINGER, BED-TYPE-RELATED"/>
    <property type="match status" value="1"/>
</dbReference>
<dbReference type="AlphaFoldDB" id="A0A9R1URA5"/>
<sequence length="171" mass="20277">MNKVNSPRFPILSLMVRDVFAIPVSMVDSESVFSTSRRIFDKFRSSLTPKKKLLRDMILRNSIIGTKLKRRVCRYLHQVIGKGLGICCDIAFAMKIKFDMYFGDIEKINVMIYFSLILDLRNKVKYLVILLEDRYGEKGWHESQIEIYHYCRVYRFIIDIREMPKPIFYGT</sequence>
<accession>A0A9R1URA5</accession>
<proteinExistence type="predicted"/>
<dbReference type="EMBL" id="NBSK02000008">
    <property type="protein sequence ID" value="KAJ0192043.1"/>
    <property type="molecule type" value="Genomic_DNA"/>
</dbReference>
<dbReference type="InterPro" id="IPR008906">
    <property type="entry name" value="HATC_C_dom"/>
</dbReference>
<evidence type="ECO:0000259" key="1">
    <source>
        <dbReference type="Pfam" id="PF05699"/>
    </source>
</evidence>
<evidence type="ECO:0000313" key="2">
    <source>
        <dbReference type="EMBL" id="KAJ0192043.1"/>
    </source>
</evidence>
<evidence type="ECO:0000313" key="3">
    <source>
        <dbReference type="Proteomes" id="UP000235145"/>
    </source>
</evidence>
<dbReference type="Pfam" id="PF05699">
    <property type="entry name" value="Dimer_Tnp_hAT"/>
    <property type="match status" value="1"/>
</dbReference>